<accession>A0A0L0NWS6</accession>
<protein>
    <submittedName>
        <fullName evidence="2">Uncharacterized protein</fullName>
    </submittedName>
</protein>
<feature type="region of interest" description="Disordered" evidence="1">
    <location>
        <begin position="1"/>
        <end position="21"/>
    </location>
</feature>
<organism evidence="2 3">
    <name type="scientific">Candidozyma auris</name>
    <name type="common">Yeast</name>
    <name type="synonym">Candida auris</name>
    <dbReference type="NCBI Taxonomy" id="498019"/>
    <lineage>
        <taxon>Eukaryota</taxon>
        <taxon>Fungi</taxon>
        <taxon>Dikarya</taxon>
        <taxon>Ascomycota</taxon>
        <taxon>Saccharomycotina</taxon>
        <taxon>Pichiomycetes</taxon>
        <taxon>Metschnikowiaceae</taxon>
        <taxon>Candidozyma</taxon>
    </lineage>
</organism>
<evidence type="ECO:0000313" key="2">
    <source>
        <dbReference type="EMBL" id="KND98100.1"/>
    </source>
</evidence>
<name>A0A0L0NWS6_CANAR</name>
<gene>
    <name evidence="2" type="ORF">QG37_05082</name>
</gene>
<dbReference type="AlphaFoldDB" id="A0A0L0NWS6"/>
<dbReference type="Proteomes" id="UP000037122">
    <property type="component" value="Unassembled WGS sequence"/>
</dbReference>
<evidence type="ECO:0000256" key="1">
    <source>
        <dbReference type="SAM" id="MobiDB-lite"/>
    </source>
</evidence>
<evidence type="ECO:0000313" key="3">
    <source>
        <dbReference type="Proteomes" id="UP000037122"/>
    </source>
</evidence>
<proteinExistence type="predicted"/>
<dbReference type="VEuPathDB" id="FungiDB:QG37_05082"/>
<sequence length="59" mass="6508">MSFDSVGEMQFEGTKKKNKKKGSTAIAFMLLLMCLAASMTEVARDALAWQWASSECDGR</sequence>
<comment type="caution">
    <text evidence="2">The sequence shown here is derived from an EMBL/GenBank/DDBJ whole genome shotgun (WGS) entry which is preliminary data.</text>
</comment>
<dbReference type="EMBL" id="LGST01000035">
    <property type="protein sequence ID" value="KND98100.1"/>
    <property type="molecule type" value="Genomic_DNA"/>
</dbReference>
<reference evidence="3" key="1">
    <citation type="journal article" date="2015" name="BMC Genomics">
        <title>Draft genome of a commonly misdiagnosed multidrug resistant pathogen Candida auris.</title>
        <authorList>
            <person name="Chatterjee S."/>
            <person name="Alampalli S.V."/>
            <person name="Nageshan R.K."/>
            <person name="Chettiar S.T."/>
            <person name="Joshi S."/>
            <person name="Tatu U.S."/>
        </authorList>
    </citation>
    <scope>NUCLEOTIDE SEQUENCE [LARGE SCALE GENOMIC DNA]</scope>
    <source>
        <strain evidence="3">6684</strain>
    </source>
</reference>